<dbReference type="Proteomes" id="UP000007875">
    <property type="component" value="Unassembled WGS sequence"/>
</dbReference>
<sequence>MAVAADQLKLSSLGGAIIIVISSHECFTYYKEKLRNLFAGYTEDPRNSLLVINCWNSVSKQQVSTELNLSDLPVQYHVINFKDMDYISNEQQLIRGIEISSQSILPTALTCASLREVIEQQISLRYIKPVMRHCGLREQLSMPPGTTSSG</sequence>
<dbReference type="HOGENOM" id="CLU_1739877_0_0_1"/>
<dbReference type="Ensembl" id="ENSCSAVT00000016187.1">
    <property type="protein sequence ID" value="ENSCSAVP00000016007.1"/>
    <property type="gene ID" value="ENSCSAVG00000009428.1"/>
</dbReference>
<reference evidence="2" key="1">
    <citation type="submission" date="2003-08" db="EMBL/GenBank/DDBJ databases">
        <authorList>
            <person name="Birren B."/>
            <person name="Nusbaum C."/>
            <person name="Abebe A."/>
            <person name="Abouelleil A."/>
            <person name="Adekoya E."/>
            <person name="Ait-zahra M."/>
            <person name="Allen N."/>
            <person name="Allen T."/>
            <person name="An P."/>
            <person name="Anderson M."/>
            <person name="Anderson S."/>
            <person name="Arachchi H."/>
            <person name="Armbruster J."/>
            <person name="Bachantsang P."/>
            <person name="Baldwin J."/>
            <person name="Barry A."/>
            <person name="Bayul T."/>
            <person name="Blitshsteyn B."/>
            <person name="Bloom T."/>
            <person name="Blye J."/>
            <person name="Boguslavskiy L."/>
            <person name="Borowsky M."/>
            <person name="Boukhgalter B."/>
            <person name="Brunache A."/>
            <person name="Butler J."/>
            <person name="Calixte N."/>
            <person name="Calvo S."/>
            <person name="Camarata J."/>
            <person name="Campo K."/>
            <person name="Chang J."/>
            <person name="Cheshatsang Y."/>
            <person name="Citroen M."/>
            <person name="Collymore A."/>
            <person name="Considine T."/>
            <person name="Cook A."/>
            <person name="Cooke P."/>
            <person name="Corum B."/>
            <person name="Cuomo C."/>
            <person name="David R."/>
            <person name="Dawoe T."/>
            <person name="Degray S."/>
            <person name="Dodge S."/>
            <person name="Dooley K."/>
            <person name="Dorje P."/>
            <person name="Dorjee K."/>
            <person name="Dorris L."/>
            <person name="Duffey N."/>
            <person name="Dupes A."/>
            <person name="Elkins T."/>
            <person name="Engels R."/>
            <person name="Erickson J."/>
            <person name="Farina A."/>
            <person name="Faro S."/>
            <person name="Ferreira P."/>
            <person name="Fischer H."/>
            <person name="Fitzgerald M."/>
            <person name="Foley K."/>
            <person name="Gage D."/>
            <person name="Galagan J."/>
            <person name="Gearin G."/>
            <person name="Gnerre S."/>
            <person name="Gnirke A."/>
            <person name="Goyette A."/>
            <person name="Graham J."/>
            <person name="Grandbois E."/>
            <person name="Gyaltsen K."/>
            <person name="Hafez N."/>
            <person name="Hagopian D."/>
            <person name="Hagos B."/>
            <person name="Hall J."/>
            <person name="Hatcher B."/>
            <person name="Heller A."/>
            <person name="Higgins H."/>
            <person name="Honan T."/>
            <person name="Horn A."/>
            <person name="Houde N."/>
            <person name="Hughes L."/>
            <person name="Hulme W."/>
            <person name="Husby E."/>
            <person name="Iliev I."/>
            <person name="Jaffe D."/>
            <person name="Jones C."/>
            <person name="Kamal M."/>
            <person name="Kamat A."/>
            <person name="Kamvysselis M."/>
            <person name="Karlsson E."/>
            <person name="Kells C."/>
            <person name="Kieu A."/>
            <person name="Kisner P."/>
            <person name="Kodira C."/>
            <person name="Kulbokas E."/>
            <person name="Labutti K."/>
            <person name="Lama D."/>
            <person name="Landers T."/>
            <person name="Leger J."/>
            <person name="Levine S."/>
            <person name="Lewis D."/>
            <person name="Lewis T."/>
            <person name="Lindblad-toh K."/>
            <person name="Liu X."/>
            <person name="Lokyitsang T."/>
            <person name="Lokyitsang Y."/>
            <person name="Lucien O."/>
            <person name="Lui A."/>
            <person name="Ma L.J."/>
            <person name="Mabbitt R."/>
            <person name="Macdonald J."/>
            <person name="Maclean C."/>
            <person name="Major J."/>
            <person name="Manning J."/>
            <person name="Marabella R."/>
            <person name="Maru K."/>
            <person name="Matthews C."/>
            <person name="Mauceli E."/>
            <person name="Mccarthy M."/>
            <person name="Mcdonough S."/>
            <person name="Mcghee T."/>
            <person name="Meldrim J."/>
            <person name="Meneus L."/>
            <person name="Mesirov J."/>
            <person name="Mihalev A."/>
            <person name="Mihova T."/>
            <person name="Mikkelsen T."/>
            <person name="Mlenga V."/>
            <person name="Moru K."/>
            <person name="Mozes J."/>
            <person name="Mulrain L."/>
            <person name="Munson G."/>
            <person name="Naylor J."/>
            <person name="Newes C."/>
            <person name="Nguyen C."/>
            <person name="Nguyen N."/>
            <person name="Nguyen T."/>
            <person name="Nicol R."/>
            <person name="Nielsen C."/>
            <person name="Nizzari M."/>
            <person name="Norbu C."/>
            <person name="Norbu N."/>
            <person name="O'donnell P."/>
            <person name="Okoawo O."/>
            <person name="O'leary S."/>
            <person name="Omotosho B."/>
            <person name="O'neill K."/>
            <person name="Osman S."/>
            <person name="Parker S."/>
            <person name="Perrin D."/>
            <person name="Phunkhang P."/>
            <person name="Piqani B."/>
            <person name="Purcell S."/>
            <person name="Rachupka T."/>
            <person name="Ramasamy U."/>
            <person name="Rameau R."/>
            <person name="Ray V."/>
            <person name="Raymond C."/>
            <person name="Retta R."/>
            <person name="Richardson S."/>
            <person name="Rise C."/>
            <person name="Rodriguez J."/>
            <person name="Rogers J."/>
            <person name="Rogov P."/>
            <person name="Rutman M."/>
            <person name="Schupbach R."/>
            <person name="Seaman C."/>
            <person name="Settipalli S."/>
            <person name="Sharpe T."/>
            <person name="Sheridan J."/>
            <person name="Sherpa N."/>
            <person name="Shi J."/>
            <person name="Smirnov S."/>
            <person name="Smith C."/>
            <person name="Sougnez C."/>
            <person name="Spencer B."/>
            <person name="Stalker J."/>
            <person name="Stange-thomann N."/>
            <person name="Stavropoulos S."/>
            <person name="Stetson K."/>
            <person name="Stone C."/>
            <person name="Stone S."/>
            <person name="Stubbs M."/>
            <person name="Talamas J."/>
            <person name="Tchuinga P."/>
            <person name="Tenzing P."/>
            <person name="Tesfaye S."/>
            <person name="Theodore J."/>
            <person name="Thoulutsang Y."/>
            <person name="Topham K."/>
            <person name="Towey S."/>
            <person name="Tsamla T."/>
            <person name="Tsomo N."/>
            <person name="Vallee D."/>
            <person name="Vassiliev H."/>
            <person name="Venkataraman V."/>
            <person name="Vinson J."/>
            <person name="Vo A."/>
            <person name="Wade C."/>
            <person name="Wang S."/>
            <person name="Wangchuk T."/>
            <person name="Wangdi T."/>
            <person name="Whittaker C."/>
            <person name="Wilkinson J."/>
            <person name="Wu Y."/>
            <person name="Wyman D."/>
            <person name="Yadav S."/>
            <person name="Yang S."/>
            <person name="Yang X."/>
            <person name="Yeager S."/>
            <person name="Yee E."/>
            <person name="Young G."/>
            <person name="Zainoun J."/>
            <person name="Zembeck L."/>
            <person name="Zimmer A."/>
            <person name="Zody M."/>
            <person name="Lander E."/>
        </authorList>
    </citation>
    <scope>NUCLEOTIDE SEQUENCE [LARGE SCALE GENOMIC DNA]</scope>
</reference>
<name>H2ZEJ1_CIOSA</name>
<keyword evidence="2" id="KW-1185">Reference proteome</keyword>
<evidence type="ECO:0000313" key="2">
    <source>
        <dbReference type="Proteomes" id="UP000007875"/>
    </source>
</evidence>
<protein>
    <submittedName>
        <fullName evidence="1">Uncharacterized protein</fullName>
    </submittedName>
</protein>
<organism evidence="1 2">
    <name type="scientific">Ciona savignyi</name>
    <name type="common">Pacific transparent sea squirt</name>
    <dbReference type="NCBI Taxonomy" id="51511"/>
    <lineage>
        <taxon>Eukaryota</taxon>
        <taxon>Metazoa</taxon>
        <taxon>Chordata</taxon>
        <taxon>Tunicata</taxon>
        <taxon>Ascidiacea</taxon>
        <taxon>Phlebobranchia</taxon>
        <taxon>Cionidae</taxon>
        <taxon>Ciona</taxon>
    </lineage>
</organism>
<dbReference type="AlphaFoldDB" id="H2ZEJ1"/>
<accession>H2ZEJ1</accession>
<reference evidence="1" key="3">
    <citation type="submission" date="2025-09" db="UniProtKB">
        <authorList>
            <consortium name="Ensembl"/>
        </authorList>
    </citation>
    <scope>IDENTIFICATION</scope>
</reference>
<proteinExistence type="predicted"/>
<dbReference type="InParanoid" id="H2ZEJ1"/>
<evidence type="ECO:0000313" key="1">
    <source>
        <dbReference type="Ensembl" id="ENSCSAVP00000016007.1"/>
    </source>
</evidence>
<reference evidence="1" key="2">
    <citation type="submission" date="2025-08" db="UniProtKB">
        <authorList>
            <consortium name="Ensembl"/>
        </authorList>
    </citation>
    <scope>IDENTIFICATION</scope>
</reference>